<accession>A0A151UHD2</accession>
<evidence type="ECO:0000313" key="2">
    <source>
        <dbReference type="EMBL" id="KYP78705.1"/>
    </source>
</evidence>
<proteinExistence type="predicted"/>
<evidence type="ECO:0000259" key="1">
    <source>
        <dbReference type="Pfam" id="PF24626"/>
    </source>
</evidence>
<dbReference type="Pfam" id="PF24626">
    <property type="entry name" value="SH3_Tf2-1"/>
    <property type="match status" value="1"/>
</dbReference>
<evidence type="ECO:0000313" key="3">
    <source>
        <dbReference type="Proteomes" id="UP000075243"/>
    </source>
</evidence>
<reference evidence="2" key="1">
    <citation type="journal article" date="2012" name="Nat. Biotechnol.">
        <title>Draft genome sequence of pigeonpea (Cajanus cajan), an orphan legume crop of resource-poor farmers.</title>
        <authorList>
            <person name="Varshney R.K."/>
            <person name="Chen W."/>
            <person name="Li Y."/>
            <person name="Bharti A.K."/>
            <person name="Saxena R.K."/>
            <person name="Schlueter J.A."/>
            <person name="Donoghue M.T."/>
            <person name="Azam S."/>
            <person name="Fan G."/>
            <person name="Whaley A.M."/>
            <person name="Farmer A.D."/>
            <person name="Sheridan J."/>
            <person name="Iwata A."/>
            <person name="Tuteja R."/>
            <person name="Penmetsa R.V."/>
            <person name="Wu W."/>
            <person name="Upadhyaya H.D."/>
            <person name="Yang S.P."/>
            <person name="Shah T."/>
            <person name="Saxena K.B."/>
            <person name="Michael T."/>
            <person name="McCombie W.R."/>
            <person name="Yang B."/>
            <person name="Zhang G."/>
            <person name="Yang H."/>
            <person name="Wang J."/>
            <person name="Spillane C."/>
            <person name="Cook D.R."/>
            <person name="May G.D."/>
            <person name="Xu X."/>
            <person name="Jackson S.A."/>
        </authorList>
    </citation>
    <scope>NUCLEOTIDE SEQUENCE [LARGE SCALE GENOMIC DNA]</scope>
</reference>
<sequence length="83" mass="9548">MKANCHRREVILEVGDMVLVHLQPYRQSSVSQGRHHKLCKLFYGPFPVLERVQVAYCVGLPAGSHIHPVFHIYVLKLFRGQLV</sequence>
<gene>
    <name evidence="2" type="ORF">KK1_050175</name>
</gene>
<dbReference type="Gramene" id="C.cajan_47648.t">
    <property type="protein sequence ID" value="C.cajan_47648.t.cds1"/>
    <property type="gene ID" value="C.cajan_47648"/>
</dbReference>
<organism evidence="2 3">
    <name type="scientific">Cajanus cajan</name>
    <name type="common">Pigeon pea</name>
    <name type="synonym">Cajanus indicus</name>
    <dbReference type="NCBI Taxonomy" id="3821"/>
    <lineage>
        <taxon>Eukaryota</taxon>
        <taxon>Viridiplantae</taxon>
        <taxon>Streptophyta</taxon>
        <taxon>Embryophyta</taxon>
        <taxon>Tracheophyta</taxon>
        <taxon>Spermatophyta</taxon>
        <taxon>Magnoliopsida</taxon>
        <taxon>eudicotyledons</taxon>
        <taxon>Gunneridae</taxon>
        <taxon>Pentapetalae</taxon>
        <taxon>rosids</taxon>
        <taxon>fabids</taxon>
        <taxon>Fabales</taxon>
        <taxon>Fabaceae</taxon>
        <taxon>Papilionoideae</taxon>
        <taxon>50 kb inversion clade</taxon>
        <taxon>NPAAA clade</taxon>
        <taxon>indigoferoid/millettioid clade</taxon>
        <taxon>Phaseoleae</taxon>
        <taxon>Cajanus</taxon>
    </lineage>
</organism>
<feature type="domain" description="Tf2-1-like SH3-like" evidence="1">
    <location>
        <begin position="15"/>
        <end position="78"/>
    </location>
</feature>
<keyword evidence="3" id="KW-1185">Reference proteome</keyword>
<dbReference type="Proteomes" id="UP000075243">
    <property type="component" value="Unassembled WGS sequence"/>
</dbReference>
<protein>
    <recommendedName>
        <fullName evidence="1">Tf2-1-like SH3-like domain-containing protein</fullName>
    </recommendedName>
</protein>
<dbReference type="EMBL" id="AGCT01057580">
    <property type="protein sequence ID" value="KYP78705.1"/>
    <property type="molecule type" value="Genomic_DNA"/>
</dbReference>
<dbReference type="AlphaFoldDB" id="A0A151UHD2"/>
<name>A0A151UHD2_CAJCA</name>
<dbReference type="InterPro" id="IPR056924">
    <property type="entry name" value="SH3_Tf2-1"/>
</dbReference>
<comment type="caution">
    <text evidence="2">The sequence shown here is derived from an EMBL/GenBank/DDBJ whole genome shotgun (WGS) entry which is preliminary data.</text>
</comment>